<proteinExistence type="predicted"/>
<name>A0ABP7AEE4_9ACTN</name>
<sequence length="86" mass="9107">MESVARSRQLTRFPVLECTLIAPRPSVSSWCPATVTLVAAAEMEDEVEAAVVVLGERPTAKLVPAAARLPVTAIPAAIATVRRRLG</sequence>
<gene>
    <name evidence="1" type="ORF">GCM10022223_54800</name>
</gene>
<dbReference type="EMBL" id="BAAAZO010000011">
    <property type="protein sequence ID" value="GAA3630174.1"/>
    <property type="molecule type" value="Genomic_DNA"/>
</dbReference>
<protein>
    <submittedName>
        <fullName evidence="1">Uncharacterized protein</fullName>
    </submittedName>
</protein>
<evidence type="ECO:0000313" key="1">
    <source>
        <dbReference type="EMBL" id="GAA3630174.1"/>
    </source>
</evidence>
<comment type="caution">
    <text evidence="1">The sequence shown here is derived from an EMBL/GenBank/DDBJ whole genome shotgun (WGS) entry which is preliminary data.</text>
</comment>
<organism evidence="1 2">
    <name type="scientific">Kineosporia mesophila</name>
    <dbReference type="NCBI Taxonomy" id="566012"/>
    <lineage>
        <taxon>Bacteria</taxon>
        <taxon>Bacillati</taxon>
        <taxon>Actinomycetota</taxon>
        <taxon>Actinomycetes</taxon>
        <taxon>Kineosporiales</taxon>
        <taxon>Kineosporiaceae</taxon>
        <taxon>Kineosporia</taxon>
    </lineage>
</organism>
<reference evidence="2" key="1">
    <citation type="journal article" date="2019" name="Int. J. Syst. Evol. Microbiol.">
        <title>The Global Catalogue of Microorganisms (GCM) 10K type strain sequencing project: providing services to taxonomists for standard genome sequencing and annotation.</title>
        <authorList>
            <consortium name="The Broad Institute Genomics Platform"/>
            <consortium name="The Broad Institute Genome Sequencing Center for Infectious Disease"/>
            <person name="Wu L."/>
            <person name="Ma J."/>
        </authorList>
    </citation>
    <scope>NUCLEOTIDE SEQUENCE [LARGE SCALE GENOMIC DNA]</scope>
    <source>
        <strain evidence="2">JCM 16902</strain>
    </source>
</reference>
<accession>A0ABP7AEE4</accession>
<keyword evidence="2" id="KW-1185">Reference proteome</keyword>
<dbReference type="Proteomes" id="UP001501074">
    <property type="component" value="Unassembled WGS sequence"/>
</dbReference>
<evidence type="ECO:0000313" key="2">
    <source>
        <dbReference type="Proteomes" id="UP001501074"/>
    </source>
</evidence>